<dbReference type="EMBL" id="CP051141">
    <property type="protein sequence ID" value="QIW99525.1"/>
    <property type="molecule type" value="Genomic_DNA"/>
</dbReference>
<dbReference type="Pfam" id="PF00664">
    <property type="entry name" value="ABC_membrane"/>
    <property type="match status" value="1"/>
</dbReference>
<evidence type="ECO:0000256" key="5">
    <source>
        <dbReference type="ARBA" id="ARBA00022840"/>
    </source>
</evidence>
<keyword evidence="5" id="KW-0067">ATP-binding</keyword>
<dbReference type="OrthoDB" id="6500128at2759"/>
<dbReference type="SMART" id="SM00382">
    <property type="entry name" value="AAA"/>
    <property type="match status" value="2"/>
</dbReference>
<protein>
    <recommendedName>
        <fullName evidence="13">ABC transporter domain-containing protein</fullName>
    </recommendedName>
</protein>
<dbReference type="GO" id="GO:0016020">
    <property type="term" value="C:membrane"/>
    <property type="evidence" value="ECO:0007669"/>
    <property type="project" value="UniProtKB-SubCell"/>
</dbReference>
<evidence type="ECO:0000256" key="3">
    <source>
        <dbReference type="ARBA" id="ARBA00022692"/>
    </source>
</evidence>
<gene>
    <name evidence="11" type="ORF">AMS68_005043</name>
</gene>
<dbReference type="InterPro" id="IPR050173">
    <property type="entry name" value="ABC_transporter_C-like"/>
</dbReference>
<keyword evidence="12" id="KW-1185">Reference proteome</keyword>
<dbReference type="Gene3D" id="1.20.1560.10">
    <property type="entry name" value="ABC transporter type 1, transmembrane domain"/>
    <property type="match status" value="2"/>
</dbReference>
<evidence type="ECO:0008006" key="13">
    <source>
        <dbReference type="Google" id="ProtNLM"/>
    </source>
</evidence>
<evidence type="ECO:0000256" key="4">
    <source>
        <dbReference type="ARBA" id="ARBA00022741"/>
    </source>
</evidence>
<feature type="transmembrane region" description="Helical" evidence="8">
    <location>
        <begin position="20"/>
        <end position="38"/>
    </location>
</feature>
<name>A0A6H0XXX1_9PEZI</name>
<feature type="domain" description="ABC transporter" evidence="9">
    <location>
        <begin position="338"/>
        <end position="562"/>
    </location>
</feature>
<dbReference type="InterPro" id="IPR011527">
    <property type="entry name" value="ABC1_TM_dom"/>
</dbReference>
<sequence>MQQYKWMWLKPFPTRLAQAAFSFAQPYLIYQLLYWLFIPTADSRSIGYGLLAGFACSYIGVSLTTSFGQYQVVRLCAKLRGDLILRIYTKSLEIKTCEIQSMAALTLMSTNVDKFVAGMIVLQEFIVSIPVVGIGLWLLERQVGLGAIGPVVTVAAAAVVIGACVPGIDKAQKAWLDAVKRRVQFATQVLAGYQTAKMSGLMRHLSSELQRLRAVELDISLGLRRYMVMTVATSLGMPNVSPLMALAVYAVVLRNNGETLNIVNAFTALAFLTLITFPLMVILQTAPIIIQGYSSLTQVGEYLRTGAPSKQQQLPLVSATGDVELGDTVDLTKLAVVLRGCTFTRSIELEPVHKNFSFDIPLRSFTLILGPSASGKSTLLEAMLGEIIRTSGTVYFNPDCQTKAYVAQRPWIRDVSIRDNIILTSPYDDAWYREVLHACALDEDVARINRADAGAGGAALSGGQKQKVSLARAIYSRRPLIVIDEPFTGVDGTSCDQITKRLFGSTGLIRRLGSTLVLASHSGRLLSQADHVLVLDTERRIAQQGNPRDLDLREYRHKRHDTPKDARETVDAEVINPTAYVLLTKREIEEHKTKDRRGGELAAYYYYFITLGPSKLVVVGLFVAIFTFFQLFTQPWVTWWTTSNQEAPNSIFGYWLGLYGLYAVLAILALAAACWLMLVQMIKASGNSLHTTLCKTLERAPITLFSMLSPGLTIDRFSQDMSLVDMELPLSLSSLAITGMVTLGQFGLVLSASKYIAAALPLTVAACVVIQRLYIKTSRQLRFHEIETKAPLYTQFIETLDGLATIRAYDLQTTMQDEMNIFVDKCQKAWYLLFCAQRYLGVTLNLTVSGLVIVLVGVAIAARGHTDTSFYGSSLVNTMVFGIEHSLETTEVVDHDAEMPFEFGSIRIDKLSTGYQHGSNVIHQISCDIPPGQKVAICGRSGSGKTTLLFSLLRLLEAKEGRIEIDARDVSHIPHEDLRKNISCVPQHPLILDATIRSNVDVLDEHSDEEVLAALKKAGLEDAFAEQGLDTVVTAKTLSYSQNQLVCLARALVKQRKVLVLDEATSSLDAKVDAKLQQVVCETLPGVTVISVMHRSSKTIRLNDCWRILPQPLHSCIRLSRGRARCT</sequence>
<dbReference type="SUPFAM" id="SSF90123">
    <property type="entry name" value="ABC transporter transmembrane region"/>
    <property type="match status" value="2"/>
</dbReference>
<keyword evidence="2" id="KW-0813">Transport</keyword>
<evidence type="ECO:0000313" key="12">
    <source>
        <dbReference type="Proteomes" id="UP000503462"/>
    </source>
</evidence>
<evidence type="ECO:0000313" key="11">
    <source>
        <dbReference type="EMBL" id="QIW99525.1"/>
    </source>
</evidence>
<dbReference type="PANTHER" id="PTHR24223">
    <property type="entry name" value="ATP-BINDING CASSETTE SUB-FAMILY C"/>
    <property type="match status" value="1"/>
</dbReference>
<feature type="domain" description="ABC transmembrane type-1" evidence="10">
    <location>
        <begin position="16"/>
        <end position="291"/>
    </location>
</feature>
<evidence type="ECO:0000256" key="2">
    <source>
        <dbReference type="ARBA" id="ARBA00022448"/>
    </source>
</evidence>
<feature type="transmembrane region" description="Helical" evidence="8">
    <location>
        <begin position="755"/>
        <end position="775"/>
    </location>
</feature>
<reference evidence="11 12" key="1">
    <citation type="journal article" date="2016" name="Sci. Rep.">
        <title>Peltaster fructicola genome reveals evolution from an invasive phytopathogen to an ectophytic parasite.</title>
        <authorList>
            <person name="Xu C."/>
            <person name="Chen H."/>
            <person name="Gleason M.L."/>
            <person name="Xu J.R."/>
            <person name="Liu H."/>
            <person name="Zhang R."/>
            <person name="Sun G."/>
        </authorList>
    </citation>
    <scope>NUCLEOTIDE SEQUENCE [LARGE SCALE GENOMIC DNA]</scope>
    <source>
        <strain evidence="11 12">LNHT1506</strain>
    </source>
</reference>
<keyword evidence="6 8" id="KW-1133">Transmembrane helix</keyword>
<dbReference type="InterPro" id="IPR044726">
    <property type="entry name" value="ABCC_6TM_D2"/>
</dbReference>
<feature type="transmembrane region" description="Helical" evidence="8">
    <location>
        <begin position="262"/>
        <end position="283"/>
    </location>
</feature>
<feature type="domain" description="ABC transmembrane type-1" evidence="10">
    <location>
        <begin position="617"/>
        <end position="860"/>
    </location>
</feature>
<dbReference type="InterPro" id="IPR027417">
    <property type="entry name" value="P-loop_NTPase"/>
</dbReference>
<evidence type="ECO:0000256" key="8">
    <source>
        <dbReference type="SAM" id="Phobius"/>
    </source>
</evidence>
<dbReference type="PROSITE" id="PS50893">
    <property type="entry name" value="ABC_TRANSPORTER_2"/>
    <property type="match status" value="2"/>
</dbReference>
<dbReference type="GO" id="GO:0140359">
    <property type="term" value="F:ABC-type transporter activity"/>
    <property type="evidence" value="ECO:0007669"/>
    <property type="project" value="InterPro"/>
</dbReference>
<dbReference type="Proteomes" id="UP000503462">
    <property type="component" value="Chromosome 3"/>
</dbReference>
<dbReference type="CDD" id="cd18580">
    <property type="entry name" value="ABC_6TM_ABCC_D2"/>
    <property type="match status" value="1"/>
</dbReference>
<evidence type="ECO:0000259" key="10">
    <source>
        <dbReference type="PROSITE" id="PS50929"/>
    </source>
</evidence>
<evidence type="ECO:0000256" key="1">
    <source>
        <dbReference type="ARBA" id="ARBA00004141"/>
    </source>
</evidence>
<feature type="transmembrane region" description="Helical" evidence="8">
    <location>
        <begin position="604"/>
        <end position="632"/>
    </location>
</feature>
<feature type="transmembrane region" description="Helical" evidence="8">
    <location>
        <begin position="145"/>
        <end position="165"/>
    </location>
</feature>
<dbReference type="InterPro" id="IPR003439">
    <property type="entry name" value="ABC_transporter-like_ATP-bd"/>
</dbReference>
<dbReference type="Pfam" id="PF00005">
    <property type="entry name" value="ABC_tran"/>
    <property type="match status" value="2"/>
</dbReference>
<feature type="transmembrane region" description="Helical" evidence="8">
    <location>
        <begin position="50"/>
        <end position="70"/>
    </location>
</feature>
<dbReference type="AlphaFoldDB" id="A0A6H0XXX1"/>
<dbReference type="SUPFAM" id="SSF52540">
    <property type="entry name" value="P-loop containing nucleoside triphosphate hydrolases"/>
    <property type="match status" value="2"/>
</dbReference>
<dbReference type="InterPro" id="IPR036640">
    <property type="entry name" value="ABC1_TM_sf"/>
</dbReference>
<feature type="transmembrane region" description="Helical" evidence="8">
    <location>
        <begin position="226"/>
        <end position="250"/>
    </location>
</feature>
<dbReference type="PROSITE" id="PS50929">
    <property type="entry name" value="ABC_TM1F"/>
    <property type="match status" value="2"/>
</dbReference>
<feature type="transmembrane region" description="Helical" evidence="8">
    <location>
        <begin position="652"/>
        <end position="678"/>
    </location>
</feature>
<proteinExistence type="predicted"/>
<keyword evidence="3 8" id="KW-0812">Transmembrane</keyword>
<organism evidence="11 12">
    <name type="scientific">Peltaster fructicola</name>
    <dbReference type="NCBI Taxonomy" id="286661"/>
    <lineage>
        <taxon>Eukaryota</taxon>
        <taxon>Fungi</taxon>
        <taxon>Dikarya</taxon>
        <taxon>Ascomycota</taxon>
        <taxon>Pezizomycotina</taxon>
        <taxon>Dothideomycetes</taxon>
        <taxon>Dothideomycetes incertae sedis</taxon>
        <taxon>Peltaster</taxon>
    </lineage>
</organism>
<accession>A0A6H0XXX1</accession>
<dbReference type="InterPro" id="IPR003593">
    <property type="entry name" value="AAA+_ATPase"/>
</dbReference>
<dbReference type="PANTHER" id="PTHR24223:SF399">
    <property type="entry name" value="ABC TRANSPORTER ATNG"/>
    <property type="match status" value="1"/>
</dbReference>
<keyword evidence="7 8" id="KW-0472">Membrane</keyword>
<evidence type="ECO:0000256" key="6">
    <source>
        <dbReference type="ARBA" id="ARBA00022989"/>
    </source>
</evidence>
<dbReference type="Gene3D" id="3.40.50.300">
    <property type="entry name" value="P-loop containing nucleotide triphosphate hydrolases"/>
    <property type="match status" value="2"/>
</dbReference>
<feature type="transmembrane region" description="Helical" evidence="8">
    <location>
        <begin position="839"/>
        <end position="862"/>
    </location>
</feature>
<feature type="transmembrane region" description="Helical" evidence="8">
    <location>
        <begin position="115"/>
        <end position="139"/>
    </location>
</feature>
<dbReference type="PROSITE" id="PS00211">
    <property type="entry name" value="ABC_TRANSPORTER_1"/>
    <property type="match status" value="1"/>
</dbReference>
<feature type="domain" description="ABC transporter" evidence="9">
    <location>
        <begin position="906"/>
        <end position="1126"/>
    </location>
</feature>
<keyword evidence="4" id="KW-0547">Nucleotide-binding</keyword>
<comment type="subcellular location">
    <subcellularLocation>
        <location evidence="1">Membrane</location>
        <topology evidence="1">Multi-pass membrane protein</topology>
    </subcellularLocation>
</comment>
<evidence type="ECO:0000259" key="9">
    <source>
        <dbReference type="PROSITE" id="PS50893"/>
    </source>
</evidence>
<dbReference type="GO" id="GO:0005524">
    <property type="term" value="F:ATP binding"/>
    <property type="evidence" value="ECO:0007669"/>
    <property type="project" value="UniProtKB-KW"/>
</dbReference>
<evidence type="ECO:0000256" key="7">
    <source>
        <dbReference type="ARBA" id="ARBA00023136"/>
    </source>
</evidence>
<dbReference type="GO" id="GO:0016887">
    <property type="term" value="F:ATP hydrolysis activity"/>
    <property type="evidence" value="ECO:0007669"/>
    <property type="project" value="InterPro"/>
</dbReference>
<feature type="transmembrane region" description="Helical" evidence="8">
    <location>
        <begin position="728"/>
        <end position="749"/>
    </location>
</feature>
<dbReference type="InterPro" id="IPR017871">
    <property type="entry name" value="ABC_transporter-like_CS"/>
</dbReference>